<dbReference type="InterPro" id="IPR035906">
    <property type="entry name" value="MetI-like_sf"/>
</dbReference>
<evidence type="ECO:0000256" key="6">
    <source>
        <dbReference type="ARBA" id="ARBA00023136"/>
    </source>
</evidence>
<dbReference type="GO" id="GO:0005886">
    <property type="term" value="C:plasma membrane"/>
    <property type="evidence" value="ECO:0007669"/>
    <property type="project" value="UniProtKB-SubCell"/>
</dbReference>
<evidence type="ECO:0000256" key="2">
    <source>
        <dbReference type="ARBA" id="ARBA00022448"/>
    </source>
</evidence>
<sequence>MLAFVVKRMLGLVPVILVVSIVVFLLLRLSPGDPAVVIAGDNADAATIERIRATLGLDQPLISQFIIWGRSLLHGDLGVSVFSNIPVTQLILQRLEPTASLALTTLVFSIVIAVPLGTIAGATAGSWLDRTLMLVSVLGFSIPVFVLGYCLIYVFSLHLHLLPVQGFSSIRDGIVPFLSSIALPTMTLGLAYLVLIARITRASVLEMMGEDFIRTARAKGVKERIVVTRHALRNSAIPILTVIGIGIALLISGVVVIETVFNIPGVGRLVVDAILKRDYPVIQGVILMFSGVYVLINLIIDIAYAFLDPRVRY</sequence>
<dbReference type="PROSITE" id="PS50928">
    <property type="entry name" value="ABC_TM1"/>
    <property type="match status" value="1"/>
</dbReference>
<dbReference type="SUPFAM" id="SSF161098">
    <property type="entry name" value="MetI-like"/>
    <property type="match status" value="1"/>
</dbReference>
<gene>
    <name evidence="9" type="ORF">GA0061102_1002304</name>
</gene>
<feature type="transmembrane region" description="Helical" evidence="7">
    <location>
        <begin position="281"/>
        <end position="307"/>
    </location>
</feature>
<name>A0A1C3UBZ7_9HYPH</name>
<dbReference type="Pfam" id="PF00528">
    <property type="entry name" value="BPD_transp_1"/>
    <property type="match status" value="1"/>
</dbReference>
<keyword evidence="2 7" id="KW-0813">Transport</keyword>
<reference evidence="10" key="1">
    <citation type="submission" date="2016-08" db="EMBL/GenBank/DDBJ databases">
        <authorList>
            <person name="Varghese N."/>
            <person name="Submissions Spin"/>
        </authorList>
    </citation>
    <scope>NUCLEOTIDE SEQUENCE [LARGE SCALE GENOMIC DNA]</scope>
    <source>
        <strain evidence="10">HAMBI 2971</strain>
    </source>
</reference>
<feature type="transmembrane region" description="Helical" evidence="7">
    <location>
        <begin position="132"/>
        <end position="154"/>
    </location>
</feature>
<dbReference type="InterPro" id="IPR045621">
    <property type="entry name" value="BPD_transp_1_N"/>
</dbReference>
<comment type="similarity">
    <text evidence="7">Belongs to the binding-protein-dependent transport system permease family.</text>
</comment>
<protein>
    <submittedName>
        <fullName evidence="9">Peptide/nickel transport system permease protein</fullName>
    </submittedName>
</protein>
<organism evidence="9 10">
    <name type="scientific">Rhizobium miluonense</name>
    <dbReference type="NCBI Taxonomy" id="411945"/>
    <lineage>
        <taxon>Bacteria</taxon>
        <taxon>Pseudomonadati</taxon>
        <taxon>Pseudomonadota</taxon>
        <taxon>Alphaproteobacteria</taxon>
        <taxon>Hyphomicrobiales</taxon>
        <taxon>Rhizobiaceae</taxon>
        <taxon>Rhizobium/Agrobacterium group</taxon>
        <taxon>Rhizobium</taxon>
    </lineage>
</organism>
<dbReference type="PANTHER" id="PTHR43163:SF3">
    <property type="entry name" value="PEPTIDE ABC TRANSPORTER PERMEASE PROTEIN"/>
    <property type="match status" value="1"/>
</dbReference>
<dbReference type="Proteomes" id="UP000199435">
    <property type="component" value="Unassembled WGS sequence"/>
</dbReference>
<keyword evidence="6 7" id="KW-0472">Membrane</keyword>
<feature type="domain" description="ABC transmembrane type-1" evidence="8">
    <location>
        <begin position="95"/>
        <end position="304"/>
    </location>
</feature>
<accession>A0A1C3UBZ7</accession>
<keyword evidence="5 7" id="KW-1133">Transmembrane helix</keyword>
<feature type="transmembrane region" description="Helical" evidence="7">
    <location>
        <begin position="99"/>
        <end position="120"/>
    </location>
</feature>
<feature type="transmembrane region" description="Helical" evidence="7">
    <location>
        <begin position="239"/>
        <end position="261"/>
    </location>
</feature>
<evidence type="ECO:0000313" key="10">
    <source>
        <dbReference type="Proteomes" id="UP000199435"/>
    </source>
</evidence>
<feature type="transmembrane region" description="Helical" evidence="7">
    <location>
        <begin position="174"/>
        <end position="197"/>
    </location>
</feature>
<dbReference type="RefSeq" id="WP_092844201.1">
    <property type="nucleotide sequence ID" value="NZ_FMAH01000002.1"/>
</dbReference>
<evidence type="ECO:0000256" key="1">
    <source>
        <dbReference type="ARBA" id="ARBA00004651"/>
    </source>
</evidence>
<proteinExistence type="inferred from homology"/>
<dbReference type="STRING" id="411945.GA0061102_1002304"/>
<keyword evidence="4 7" id="KW-0812">Transmembrane</keyword>
<dbReference type="Gene3D" id="1.10.3720.10">
    <property type="entry name" value="MetI-like"/>
    <property type="match status" value="1"/>
</dbReference>
<keyword evidence="3" id="KW-1003">Cell membrane</keyword>
<dbReference type="AlphaFoldDB" id="A0A1C3UBZ7"/>
<evidence type="ECO:0000256" key="4">
    <source>
        <dbReference type="ARBA" id="ARBA00022692"/>
    </source>
</evidence>
<evidence type="ECO:0000256" key="5">
    <source>
        <dbReference type="ARBA" id="ARBA00022989"/>
    </source>
</evidence>
<comment type="subcellular location">
    <subcellularLocation>
        <location evidence="1 7">Cell membrane</location>
        <topology evidence="1 7">Multi-pass membrane protein</topology>
    </subcellularLocation>
</comment>
<evidence type="ECO:0000259" key="8">
    <source>
        <dbReference type="PROSITE" id="PS50928"/>
    </source>
</evidence>
<evidence type="ECO:0000256" key="7">
    <source>
        <dbReference type="RuleBase" id="RU363032"/>
    </source>
</evidence>
<dbReference type="GO" id="GO:0055085">
    <property type="term" value="P:transmembrane transport"/>
    <property type="evidence" value="ECO:0007669"/>
    <property type="project" value="InterPro"/>
</dbReference>
<dbReference type="Pfam" id="PF19300">
    <property type="entry name" value="BPD_transp_1_N"/>
    <property type="match status" value="1"/>
</dbReference>
<evidence type="ECO:0000313" key="9">
    <source>
        <dbReference type="EMBL" id="SCB12877.1"/>
    </source>
</evidence>
<feature type="transmembrane region" description="Helical" evidence="7">
    <location>
        <begin position="9"/>
        <end position="27"/>
    </location>
</feature>
<dbReference type="OrthoDB" id="9807402at2"/>
<dbReference type="PANTHER" id="PTHR43163">
    <property type="entry name" value="DIPEPTIDE TRANSPORT SYSTEM PERMEASE PROTEIN DPPB-RELATED"/>
    <property type="match status" value="1"/>
</dbReference>
<keyword evidence="10" id="KW-1185">Reference proteome</keyword>
<dbReference type="EMBL" id="FMAH01000002">
    <property type="protein sequence ID" value="SCB12877.1"/>
    <property type="molecule type" value="Genomic_DNA"/>
</dbReference>
<evidence type="ECO:0000256" key="3">
    <source>
        <dbReference type="ARBA" id="ARBA00022475"/>
    </source>
</evidence>
<dbReference type="CDD" id="cd06261">
    <property type="entry name" value="TM_PBP2"/>
    <property type="match status" value="1"/>
</dbReference>
<dbReference type="InterPro" id="IPR000515">
    <property type="entry name" value="MetI-like"/>
</dbReference>